<feature type="transmembrane region" description="Helical" evidence="6">
    <location>
        <begin position="30"/>
        <end position="53"/>
    </location>
</feature>
<comment type="caution">
    <text evidence="8">The sequence shown here is derived from an EMBL/GenBank/DDBJ whole genome shotgun (WGS) entry which is preliminary data.</text>
</comment>
<keyword evidence="5 6" id="KW-0472">Membrane</keyword>
<accession>A0A834K2C7</accession>
<protein>
    <recommendedName>
        <fullName evidence="7">Phosphatidic acid phosphatase type 2/haloperoxidase domain-containing protein</fullName>
    </recommendedName>
</protein>
<feature type="transmembrane region" description="Helical" evidence="6">
    <location>
        <begin position="210"/>
        <end position="232"/>
    </location>
</feature>
<dbReference type="GO" id="GO:0007165">
    <property type="term" value="P:signal transduction"/>
    <property type="evidence" value="ECO:0007669"/>
    <property type="project" value="TreeGrafter"/>
</dbReference>
<dbReference type="SMART" id="SM00014">
    <property type="entry name" value="acidPPc"/>
    <property type="match status" value="1"/>
</dbReference>
<gene>
    <name evidence="8" type="ORF">HZH68_010021</name>
</gene>
<dbReference type="AlphaFoldDB" id="A0A834K2C7"/>
<dbReference type="GO" id="GO:0005886">
    <property type="term" value="C:plasma membrane"/>
    <property type="evidence" value="ECO:0007669"/>
    <property type="project" value="TreeGrafter"/>
</dbReference>
<dbReference type="GO" id="GO:0006644">
    <property type="term" value="P:phospholipid metabolic process"/>
    <property type="evidence" value="ECO:0007669"/>
    <property type="project" value="InterPro"/>
</dbReference>
<keyword evidence="4 6" id="KW-1133">Transmembrane helix</keyword>
<name>A0A834K2C7_VESGE</name>
<sequence length="267" mass="30831">MIVGEYLYGRQYSTESSKILFGYTIPPWLWMAYIKVGVFGFGAATTVLVTDVAKYTIGRLRPHFMTLCVPDINCSLPENQFRYIQNFSCTAPGISPKLLKEMRKILPRVKPQLKCEKIDFMRFSVLLLSRKKNIFDILHSTMDRFRLSFPSGHSSFSAYTMIYLAIYLQLRITWRGSKLLKHMFQLVCIFMAWFTAMSRISDYKHHWSDVLAGSTIGTIVALIVIFCIADLFEERRRSCRVEKQRTGDYEATEAGTQVNNGNANHNR</sequence>
<comment type="subcellular location">
    <subcellularLocation>
        <location evidence="1">Membrane</location>
        <topology evidence="1">Multi-pass membrane protein</topology>
    </subcellularLocation>
</comment>
<reference evidence="8" key="1">
    <citation type="journal article" date="2020" name="G3 (Bethesda)">
        <title>High-Quality Assemblies for Three Invasive Social Wasps from the &lt;i&gt;Vespula&lt;/i&gt; Genus.</title>
        <authorList>
            <person name="Harrop T.W.R."/>
            <person name="Guhlin J."/>
            <person name="McLaughlin G.M."/>
            <person name="Permina E."/>
            <person name="Stockwell P."/>
            <person name="Gilligan J."/>
            <person name="Le Lec M.F."/>
            <person name="Gruber M.A.M."/>
            <person name="Quinn O."/>
            <person name="Lovegrove M."/>
            <person name="Duncan E.J."/>
            <person name="Remnant E.J."/>
            <person name="Van Eeckhoven J."/>
            <person name="Graham B."/>
            <person name="Knapp R.A."/>
            <person name="Langford K.W."/>
            <person name="Kronenberg Z."/>
            <person name="Press M.O."/>
            <person name="Eacker S.M."/>
            <person name="Wilson-Rankin E.E."/>
            <person name="Purcell J."/>
            <person name="Lester P.J."/>
            <person name="Dearden P.K."/>
        </authorList>
    </citation>
    <scope>NUCLEOTIDE SEQUENCE</scope>
    <source>
        <strain evidence="8">Linc-1</strain>
    </source>
</reference>
<feature type="transmembrane region" description="Helical" evidence="6">
    <location>
        <begin position="179"/>
        <end position="198"/>
    </location>
</feature>
<evidence type="ECO:0000256" key="3">
    <source>
        <dbReference type="ARBA" id="ARBA00022692"/>
    </source>
</evidence>
<dbReference type="Pfam" id="PF01569">
    <property type="entry name" value="PAP2"/>
    <property type="match status" value="1"/>
</dbReference>
<evidence type="ECO:0000313" key="9">
    <source>
        <dbReference type="Proteomes" id="UP000617340"/>
    </source>
</evidence>
<dbReference type="GO" id="GO:0046839">
    <property type="term" value="P:phospholipid dephosphorylation"/>
    <property type="evidence" value="ECO:0007669"/>
    <property type="project" value="TreeGrafter"/>
</dbReference>
<evidence type="ECO:0000256" key="1">
    <source>
        <dbReference type="ARBA" id="ARBA00004141"/>
    </source>
</evidence>
<dbReference type="PANTHER" id="PTHR10165">
    <property type="entry name" value="LIPID PHOSPHATE PHOSPHATASE"/>
    <property type="match status" value="1"/>
</dbReference>
<keyword evidence="9" id="KW-1185">Reference proteome</keyword>
<dbReference type="InterPro" id="IPR036938">
    <property type="entry name" value="PAP2/HPO_sf"/>
</dbReference>
<dbReference type="Gene3D" id="1.20.144.10">
    <property type="entry name" value="Phosphatidic acid phosphatase type 2/haloperoxidase"/>
    <property type="match status" value="1"/>
</dbReference>
<dbReference type="CDD" id="cd03384">
    <property type="entry name" value="PAP2_wunen"/>
    <property type="match status" value="1"/>
</dbReference>
<evidence type="ECO:0000256" key="2">
    <source>
        <dbReference type="ARBA" id="ARBA00008816"/>
    </source>
</evidence>
<dbReference type="InterPro" id="IPR043216">
    <property type="entry name" value="PAP-like"/>
</dbReference>
<keyword evidence="3 6" id="KW-0812">Transmembrane</keyword>
<evidence type="ECO:0000256" key="6">
    <source>
        <dbReference type="SAM" id="Phobius"/>
    </source>
</evidence>
<evidence type="ECO:0000256" key="4">
    <source>
        <dbReference type="ARBA" id="ARBA00022989"/>
    </source>
</evidence>
<evidence type="ECO:0000259" key="7">
    <source>
        <dbReference type="SMART" id="SM00014"/>
    </source>
</evidence>
<evidence type="ECO:0000313" key="8">
    <source>
        <dbReference type="EMBL" id="KAF7395971.1"/>
    </source>
</evidence>
<proteinExistence type="inferred from homology"/>
<dbReference type="EMBL" id="JACSDZ010000009">
    <property type="protein sequence ID" value="KAF7395971.1"/>
    <property type="molecule type" value="Genomic_DNA"/>
</dbReference>
<dbReference type="PANTHER" id="PTHR10165:SF197">
    <property type="entry name" value="FI04477P-RELATED"/>
    <property type="match status" value="1"/>
</dbReference>
<comment type="similarity">
    <text evidence="2">Belongs to the PA-phosphatase related phosphoesterase family.</text>
</comment>
<dbReference type="SUPFAM" id="SSF48317">
    <property type="entry name" value="Acid phosphatase/Vanadium-dependent haloperoxidase"/>
    <property type="match status" value="1"/>
</dbReference>
<dbReference type="Proteomes" id="UP000617340">
    <property type="component" value="Unassembled WGS sequence"/>
</dbReference>
<evidence type="ECO:0000256" key="5">
    <source>
        <dbReference type="ARBA" id="ARBA00023136"/>
    </source>
</evidence>
<dbReference type="InterPro" id="IPR000326">
    <property type="entry name" value="PAP2/HPO"/>
</dbReference>
<dbReference type="GO" id="GO:0008195">
    <property type="term" value="F:phosphatidate phosphatase activity"/>
    <property type="evidence" value="ECO:0007669"/>
    <property type="project" value="TreeGrafter"/>
</dbReference>
<feature type="domain" description="Phosphatidic acid phosphatase type 2/haloperoxidase" evidence="7">
    <location>
        <begin position="36"/>
        <end position="225"/>
    </location>
</feature>
<organism evidence="8 9">
    <name type="scientific">Vespula germanica</name>
    <name type="common">German yellow jacket</name>
    <name type="synonym">Paravespula germanica</name>
    <dbReference type="NCBI Taxonomy" id="30212"/>
    <lineage>
        <taxon>Eukaryota</taxon>
        <taxon>Metazoa</taxon>
        <taxon>Ecdysozoa</taxon>
        <taxon>Arthropoda</taxon>
        <taxon>Hexapoda</taxon>
        <taxon>Insecta</taxon>
        <taxon>Pterygota</taxon>
        <taxon>Neoptera</taxon>
        <taxon>Endopterygota</taxon>
        <taxon>Hymenoptera</taxon>
        <taxon>Apocrita</taxon>
        <taxon>Aculeata</taxon>
        <taxon>Vespoidea</taxon>
        <taxon>Vespidae</taxon>
        <taxon>Vespinae</taxon>
        <taxon>Vespula</taxon>
    </lineage>
</organism>